<comment type="caution">
    <text evidence="6">The sequence shown here is derived from an EMBL/GenBank/DDBJ whole genome shotgun (WGS) entry which is preliminary data.</text>
</comment>
<evidence type="ECO:0000256" key="4">
    <source>
        <dbReference type="ARBA" id="ARBA00022842"/>
    </source>
</evidence>
<reference evidence="6 7" key="1">
    <citation type="submission" date="2016-03" db="EMBL/GenBank/DDBJ databases">
        <title>Genome sequence of Nesiotobacter sp. nov., a moderately halophilic alphaproteobacterium isolated from the Yellow Sea, China.</title>
        <authorList>
            <person name="Zhang G."/>
            <person name="Zhang R."/>
        </authorList>
    </citation>
    <scope>NUCLEOTIDE SEQUENCE [LARGE SCALE GENOMIC DNA]</scope>
    <source>
        <strain evidence="6 7">WB1-6</strain>
    </source>
</reference>
<keyword evidence="7" id="KW-1185">Reference proteome</keyword>
<evidence type="ECO:0000256" key="3">
    <source>
        <dbReference type="ARBA" id="ARBA00022801"/>
    </source>
</evidence>
<dbReference type="InterPro" id="IPR006879">
    <property type="entry name" value="YdjC-like"/>
</dbReference>
<evidence type="ECO:0000256" key="1">
    <source>
        <dbReference type="ARBA" id="ARBA00001946"/>
    </source>
</evidence>
<keyword evidence="2" id="KW-0479">Metal-binding</keyword>
<dbReference type="STRING" id="197461.A3843_17360"/>
<dbReference type="GO" id="GO:0005975">
    <property type="term" value="P:carbohydrate metabolic process"/>
    <property type="evidence" value="ECO:0007669"/>
    <property type="project" value="InterPro"/>
</dbReference>
<accession>A0A1U7JCL3</accession>
<keyword evidence="5" id="KW-0119">Carbohydrate metabolism</keyword>
<keyword evidence="4" id="KW-0460">Magnesium</keyword>
<sequence>MSPLGLGPMKRILLTNLEFGTSFGVDRAICDLIIAGRLSAVGCVVTGPLWEKEFYQLRDVVAWAEQDTKVGVTLTLRRGYAPLTPLGASAFGQSYPSMSWYYLRAPFNLLPDEVLEAEIAAQIELFQQIYLRAPAFVAVEGDLIRFAAVAQRVVNVVSLMRAPRPAIVGPSGEYHSGSSLEKAAAKAGLQTIYAGPTLPEGGDETDLREFFWHGLDVPHESSMVFCQPGYPEKEPSIKPLKEQNARERQLRFLNSEEFPYLLSEKDIFLF</sequence>
<evidence type="ECO:0000256" key="2">
    <source>
        <dbReference type="ARBA" id="ARBA00022723"/>
    </source>
</evidence>
<dbReference type="SUPFAM" id="SSF88713">
    <property type="entry name" value="Glycoside hydrolase/deacetylase"/>
    <property type="match status" value="1"/>
</dbReference>
<dbReference type="Gene3D" id="3.20.20.370">
    <property type="entry name" value="Glycoside hydrolase/deacetylase"/>
    <property type="match status" value="1"/>
</dbReference>
<dbReference type="GO" id="GO:0016787">
    <property type="term" value="F:hydrolase activity"/>
    <property type="evidence" value="ECO:0007669"/>
    <property type="project" value="UniProtKB-KW"/>
</dbReference>
<dbReference type="InterPro" id="IPR011330">
    <property type="entry name" value="Glyco_hydro/deAcase_b/a-brl"/>
</dbReference>
<evidence type="ECO:0000313" key="6">
    <source>
        <dbReference type="EMBL" id="OKL42445.1"/>
    </source>
</evidence>
<evidence type="ECO:0000313" key="7">
    <source>
        <dbReference type="Proteomes" id="UP000185783"/>
    </source>
</evidence>
<dbReference type="EMBL" id="LVVZ01000041">
    <property type="protein sequence ID" value="OKL42445.1"/>
    <property type="molecule type" value="Genomic_DNA"/>
</dbReference>
<keyword evidence="3" id="KW-0378">Hydrolase</keyword>
<evidence type="ECO:0008006" key="8">
    <source>
        <dbReference type="Google" id="ProtNLM"/>
    </source>
</evidence>
<proteinExistence type="predicted"/>
<dbReference type="AlphaFoldDB" id="A0A1U7JCL3"/>
<protein>
    <recommendedName>
        <fullName evidence="8">YdjC-like protein</fullName>
    </recommendedName>
</protein>
<name>A0A1U7JCL3_9HYPH</name>
<gene>
    <name evidence="6" type="ORF">A3843_17360</name>
</gene>
<dbReference type="OrthoDB" id="9774177at2"/>
<evidence type="ECO:0000256" key="5">
    <source>
        <dbReference type="ARBA" id="ARBA00023277"/>
    </source>
</evidence>
<dbReference type="Pfam" id="PF04794">
    <property type="entry name" value="YdjC"/>
    <property type="match status" value="1"/>
</dbReference>
<dbReference type="GO" id="GO:0046872">
    <property type="term" value="F:metal ion binding"/>
    <property type="evidence" value="ECO:0007669"/>
    <property type="project" value="UniProtKB-KW"/>
</dbReference>
<comment type="cofactor">
    <cofactor evidence="1">
        <name>Mg(2+)</name>
        <dbReference type="ChEBI" id="CHEBI:18420"/>
    </cofactor>
</comment>
<organism evidence="6 7">
    <name type="scientific">Pseudovibrio exalbescens</name>
    <dbReference type="NCBI Taxonomy" id="197461"/>
    <lineage>
        <taxon>Bacteria</taxon>
        <taxon>Pseudomonadati</taxon>
        <taxon>Pseudomonadota</taxon>
        <taxon>Alphaproteobacteria</taxon>
        <taxon>Hyphomicrobiales</taxon>
        <taxon>Stappiaceae</taxon>
        <taxon>Pseudovibrio</taxon>
    </lineage>
</organism>
<dbReference type="Proteomes" id="UP000185783">
    <property type="component" value="Unassembled WGS sequence"/>
</dbReference>